<keyword evidence="2" id="KW-1185">Reference proteome</keyword>
<dbReference type="Proteomes" id="UP000827092">
    <property type="component" value="Unassembled WGS sequence"/>
</dbReference>
<reference evidence="1 2" key="1">
    <citation type="journal article" date="2022" name="Nat. Ecol. Evol.">
        <title>A masculinizing supergene underlies an exaggerated male reproductive morph in a spider.</title>
        <authorList>
            <person name="Hendrickx F."/>
            <person name="De Corte Z."/>
            <person name="Sonet G."/>
            <person name="Van Belleghem S.M."/>
            <person name="Kostlbacher S."/>
            <person name="Vangestel C."/>
        </authorList>
    </citation>
    <scope>NUCLEOTIDE SEQUENCE [LARGE SCALE GENOMIC DNA]</scope>
    <source>
        <strain evidence="1">W744_W776</strain>
    </source>
</reference>
<evidence type="ECO:0008006" key="3">
    <source>
        <dbReference type="Google" id="ProtNLM"/>
    </source>
</evidence>
<dbReference type="AlphaFoldDB" id="A0AAV6TSQ3"/>
<gene>
    <name evidence="1" type="ORF">JTE90_024389</name>
</gene>
<name>A0AAV6TSQ3_9ARAC</name>
<evidence type="ECO:0000313" key="2">
    <source>
        <dbReference type="Proteomes" id="UP000827092"/>
    </source>
</evidence>
<proteinExistence type="predicted"/>
<comment type="caution">
    <text evidence="1">The sequence shown here is derived from an EMBL/GenBank/DDBJ whole genome shotgun (WGS) entry which is preliminary data.</text>
</comment>
<dbReference type="EMBL" id="JAFNEN010001165">
    <property type="protein sequence ID" value="KAG8174686.1"/>
    <property type="molecule type" value="Genomic_DNA"/>
</dbReference>
<protein>
    <recommendedName>
        <fullName evidence="3">DNA topoisomerase</fullName>
    </recommendedName>
</protein>
<sequence>MKVHQLSWTYKKKDKLDFRNLSRFECPPHFCKHFTMSERNMKSNMHSLLEHVSIFTVYNLFDTEEKAVKFATEVGLLPHPDDSPKPPCPQCGAECKVTRDKNKKLGFFYTCTKNNTEMCTGTVRPTVGTFFEGSKISIKDALTIIVAFVYKMRVSDLIQHLTNIRKSAGQKTVSPETIVDYYSYLREVAEVYSSHNSRLLGGPELSSKAEE</sequence>
<organism evidence="1 2">
    <name type="scientific">Oedothorax gibbosus</name>
    <dbReference type="NCBI Taxonomy" id="931172"/>
    <lineage>
        <taxon>Eukaryota</taxon>
        <taxon>Metazoa</taxon>
        <taxon>Ecdysozoa</taxon>
        <taxon>Arthropoda</taxon>
        <taxon>Chelicerata</taxon>
        <taxon>Arachnida</taxon>
        <taxon>Araneae</taxon>
        <taxon>Araneomorphae</taxon>
        <taxon>Entelegynae</taxon>
        <taxon>Araneoidea</taxon>
        <taxon>Linyphiidae</taxon>
        <taxon>Erigoninae</taxon>
        <taxon>Oedothorax</taxon>
    </lineage>
</organism>
<accession>A0AAV6TSQ3</accession>
<evidence type="ECO:0000313" key="1">
    <source>
        <dbReference type="EMBL" id="KAG8174686.1"/>
    </source>
</evidence>